<comment type="caution">
    <text evidence="1">The sequence shown here is derived from an EMBL/GenBank/DDBJ whole genome shotgun (WGS) entry which is preliminary data.</text>
</comment>
<sequence length="276" mass="30507">MIVEKNKTGPAIWLNAHAFAEHVLCGGRALPWANNTEFAEVYKKLQGILEADRISVPLMGFLDSWIDRHPHVLQTMTGKSRVRFAIKRFLTNQDLRADMLEWMTVCCAMVDSEVVLEIPSNAALISWAHARANPAAEIESLSDLDIDSTSVYLADTVRQLKPSGIAGIVSTLSESDLNAGASVELYKPLANVAENYHWQFAFRKPLVGAKFDSQQYYCLGDDAGSDNTDLVSLSAEFWQESSGKAAALDSKWAYAELPGFVEPEVVRTKIAALRQQ</sequence>
<organism evidence="1 2">
    <name type="scientific">Zhongshania aquimaris</name>
    <dbReference type="NCBI Taxonomy" id="2857107"/>
    <lineage>
        <taxon>Bacteria</taxon>
        <taxon>Pseudomonadati</taxon>
        <taxon>Pseudomonadota</taxon>
        <taxon>Gammaproteobacteria</taxon>
        <taxon>Cellvibrionales</taxon>
        <taxon>Spongiibacteraceae</taxon>
        <taxon>Zhongshania</taxon>
    </lineage>
</organism>
<evidence type="ECO:0000313" key="2">
    <source>
        <dbReference type="Proteomes" id="UP001166291"/>
    </source>
</evidence>
<evidence type="ECO:0008006" key="3">
    <source>
        <dbReference type="Google" id="ProtNLM"/>
    </source>
</evidence>
<keyword evidence="2" id="KW-1185">Reference proteome</keyword>
<gene>
    <name evidence="1" type="ORF">KXJ70_03770</name>
</gene>
<dbReference type="EMBL" id="JAHWDQ010000001">
    <property type="protein sequence ID" value="MBW2939875.1"/>
    <property type="molecule type" value="Genomic_DNA"/>
</dbReference>
<dbReference type="RefSeq" id="WP_219042110.1">
    <property type="nucleotide sequence ID" value="NZ_JAHWDQ010000001.1"/>
</dbReference>
<name>A0ABS6VNI5_9GAMM</name>
<evidence type="ECO:0000313" key="1">
    <source>
        <dbReference type="EMBL" id="MBW2939875.1"/>
    </source>
</evidence>
<proteinExistence type="predicted"/>
<dbReference type="Proteomes" id="UP001166291">
    <property type="component" value="Unassembled WGS sequence"/>
</dbReference>
<accession>A0ABS6VNI5</accession>
<protein>
    <recommendedName>
        <fullName evidence="3">DUF1853 family protein</fullName>
    </recommendedName>
</protein>
<reference evidence="1" key="1">
    <citation type="submission" date="2021-07" db="EMBL/GenBank/DDBJ databases">
        <title>Zhongshania sp. CAU 1632 isolated from seawater.</title>
        <authorList>
            <person name="Kim W."/>
        </authorList>
    </citation>
    <scope>NUCLEOTIDE SEQUENCE</scope>
    <source>
        <strain evidence="1">CAU 1632</strain>
    </source>
</reference>